<accession>A0A9X1WV38</accession>
<dbReference type="GO" id="GO:0032259">
    <property type="term" value="P:methylation"/>
    <property type="evidence" value="ECO:0007669"/>
    <property type="project" value="UniProtKB-KW"/>
</dbReference>
<comment type="caution">
    <text evidence="1">The sequence shown here is derived from an EMBL/GenBank/DDBJ whole genome shotgun (WGS) entry which is preliminary data.</text>
</comment>
<keyword evidence="1" id="KW-0808">Transferase</keyword>
<dbReference type="Proteomes" id="UP001139347">
    <property type="component" value="Unassembled WGS sequence"/>
</dbReference>
<dbReference type="GO" id="GO:0008168">
    <property type="term" value="F:methyltransferase activity"/>
    <property type="evidence" value="ECO:0007669"/>
    <property type="project" value="UniProtKB-KW"/>
</dbReference>
<evidence type="ECO:0000313" key="1">
    <source>
        <dbReference type="EMBL" id="MCJ8015206.1"/>
    </source>
</evidence>
<dbReference type="InterPro" id="IPR029063">
    <property type="entry name" value="SAM-dependent_MTases_sf"/>
</dbReference>
<dbReference type="Gene3D" id="3.40.50.150">
    <property type="entry name" value="Vaccinia Virus protein VP39"/>
    <property type="match status" value="1"/>
</dbReference>
<sequence length="197" mass="23001">MNMDEKLLDYYLELKSPEAGEWNSSPQCIHTELKTRDYVRKAFSVTEGMRVCNVGIGTGDWDDYLGYWLKGRGRLTSIDIDMGICEIFEYRQRREGHPNPSEVLCKSIFDSDLPVEEFNIVTLIGSAINETEDFKRCLDSCFGLLKHGGYLLFMANLRRTPVEMLEQYIRATTYHIEQKDLYDGFPEYPFYICRIKK</sequence>
<organism evidence="1 2">
    <name type="scientific">Paenibacillus mangrovi</name>
    <dbReference type="NCBI Taxonomy" id="2931978"/>
    <lineage>
        <taxon>Bacteria</taxon>
        <taxon>Bacillati</taxon>
        <taxon>Bacillota</taxon>
        <taxon>Bacilli</taxon>
        <taxon>Bacillales</taxon>
        <taxon>Paenibacillaceae</taxon>
        <taxon>Paenibacillus</taxon>
    </lineage>
</organism>
<proteinExistence type="predicted"/>
<protein>
    <submittedName>
        <fullName evidence="1">Class I SAM-dependent methyltransferase</fullName>
    </submittedName>
</protein>
<dbReference type="RefSeq" id="WP_244731156.1">
    <property type="nucleotide sequence ID" value="NZ_JALIRP010000021.1"/>
</dbReference>
<keyword evidence="2" id="KW-1185">Reference proteome</keyword>
<name>A0A9X1WV38_9BACL</name>
<evidence type="ECO:0000313" key="2">
    <source>
        <dbReference type="Proteomes" id="UP001139347"/>
    </source>
</evidence>
<gene>
    <name evidence="1" type="ORF">MUG84_26415</name>
</gene>
<dbReference type="Pfam" id="PF01209">
    <property type="entry name" value="Ubie_methyltran"/>
    <property type="match status" value="1"/>
</dbReference>
<keyword evidence="1" id="KW-0489">Methyltransferase</keyword>
<dbReference type="SUPFAM" id="SSF53335">
    <property type="entry name" value="S-adenosyl-L-methionine-dependent methyltransferases"/>
    <property type="match status" value="1"/>
</dbReference>
<dbReference type="CDD" id="cd02440">
    <property type="entry name" value="AdoMet_MTases"/>
    <property type="match status" value="1"/>
</dbReference>
<dbReference type="AlphaFoldDB" id="A0A9X1WV38"/>
<reference evidence="1" key="1">
    <citation type="submission" date="2022-04" db="EMBL/GenBank/DDBJ databases">
        <title>Paenibacillus mangrovi sp. nov., a novel endophytic bacterium isolated from bark of Kandelia candel.</title>
        <authorList>
            <person name="Tuo L."/>
        </authorList>
    </citation>
    <scope>NUCLEOTIDE SEQUENCE</scope>
    <source>
        <strain evidence="1">KQZ6P-2</strain>
    </source>
</reference>
<dbReference type="EMBL" id="JALIRP010000021">
    <property type="protein sequence ID" value="MCJ8015206.1"/>
    <property type="molecule type" value="Genomic_DNA"/>
</dbReference>